<keyword evidence="6 12" id="KW-0028">Amino-acid biosynthesis</keyword>
<feature type="domain" description="Aconitase/3-isopropylmalate dehydratase large subunit alpha/beta/alpha" evidence="13">
    <location>
        <begin position="7"/>
        <end position="457"/>
    </location>
</feature>
<reference evidence="14" key="1">
    <citation type="submission" date="2024-05" db="EMBL/GenBank/DDBJ databases">
        <title>30 novel species of actinomycetes from the DSMZ collection.</title>
        <authorList>
            <person name="Nouioui I."/>
        </authorList>
    </citation>
    <scope>NUCLEOTIDE SEQUENCE</scope>
    <source>
        <strain evidence="14">DSM 3412</strain>
    </source>
</reference>
<keyword evidence="5 12" id="KW-0004">4Fe-4S</keyword>
<keyword evidence="15" id="KW-1185">Reference proteome</keyword>
<dbReference type="PROSITE" id="PS01244">
    <property type="entry name" value="ACONITASE_2"/>
    <property type="match status" value="1"/>
</dbReference>
<keyword evidence="8 12" id="KW-0408">Iron</keyword>
<dbReference type="Gene3D" id="3.30.499.10">
    <property type="entry name" value="Aconitase, domain 3"/>
    <property type="match status" value="2"/>
</dbReference>
<comment type="function">
    <text evidence="2 12">Catalyzes the isomerization between 2-isopropylmalate and 3-isopropylmalate, via the formation of 2-isopropylmaleate.</text>
</comment>
<sequence>MPKTAADKIWDAHVVKTDDAGRDLLYIDLHLLHEANTPVAFDNLRAKQRTVRRPELTLGTEDHVTPTIDTGQDLTGTVAEPFVANMRRNCEEFGIELFKLGHASRGIVHVIGPELGLSQPGSTIVCCDSHTTTHGAMGALAFGIGTSQVEHVLATQTLPMTRMKNMRVTVEGALPAGVSAKDVALALIEKIGTAGGQGHVIEYQGSTVRAMSMEQRMTLCNMSIEAGARAGLVAPDEVTFAYLAGRRHVPTGEAFEAEKEHWAQFVSDPDAVFDREVRLDATALSPRVTWGTNPGQTVPLNSVVPAPDSFTDPVERAAAERALAYMDLEPGTAMGSIPVDAVFIGSCTNGRIEDLRQVAEIWRGRTVSSGLQVHLSPGSEAVRRQAIDEGLDKVFAAAGVPLRAPGCSMCVAINGEVLAPGMRTASTNNRNFEGRQGPGVRTHVVSPAVAAATAVAGHLAAPCDLQLQG</sequence>
<keyword evidence="11 12" id="KW-0100">Branched-chain amino acid biosynthesis</keyword>
<evidence type="ECO:0000256" key="9">
    <source>
        <dbReference type="ARBA" id="ARBA00023014"/>
    </source>
</evidence>
<comment type="caution">
    <text evidence="14">The sequence shown here is derived from an EMBL/GenBank/DDBJ whole genome shotgun (WGS) entry which is preliminary data.</text>
</comment>
<dbReference type="PROSITE" id="PS00450">
    <property type="entry name" value="ACONITASE_1"/>
    <property type="match status" value="1"/>
</dbReference>
<dbReference type="Pfam" id="PF00330">
    <property type="entry name" value="Aconitase"/>
    <property type="match status" value="1"/>
</dbReference>
<dbReference type="InterPro" id="IPR015931">
    <property type="entry name" value="Acnase/IPM_dHydase_lsu_aba_1/3"/>
</dbReference>
<evidence type="ECO:0000256" key="5">
    <source>
        <dbReference type="ARBA" id="ARBA00022485"/>
    </source>
</evidence>
<dbReference type="NCBIfam" id="NF009116">
    <property type="entry name" value="PRK12466.1"/>
    <property type="match status" value="1"/>
</dbReference>
<evidence type="ECO:0000256" key="1">
    <source>
        <dbReference type="ARBA" id="ARBA00000491"/>
    </source>
</evidence>
<evidence type="ECO:0000256" key="6">
    <source>
        <dbReference type="ARBA" id="ARBA00022605"/>
    </source>
</evidence>
<dbReference type="InterPro" id="IPR001030">
    <property type="entry name" value="Acoase/IPM_deHydtase_lsu_aba"/>
</dbReference>
<evidence type="ECO:0000256" key="10">
    <source>
        <dbReference type="ARBA" id="ARBA00023239"/>
    </source>
</evidence>
<dbReference type="NCBIfam" id="TIGR00170">
    <property type="entry name" value="leuC"/>
    <property type="match status" value="1"/>
</dbReference>
<evidence type="ECO:0000256" key="8">
    <source>
        <dbReference type="ARBA" id="ARBA00023004"/>
    </source>
</evidence>
<proteinExistence type="inferred from homology"/>
<evidence type="ECO:0000256" key="4">
    <source>
        <dbReference type="ARBA" id="ARBA00022430"/>
    </source>
</evidence>
<dbReference type="InterPro" id="IPR050067">
    <property type="entry name" value="IPM_dehydratase_rel_enz"/>
</dbReference>
<protein>
    <recommendedName>
        <fullName evidence="12">3-isopropylmalate dehydratase large subunit</fullName>
        <ecNumber evidence="12">4.2.1.33</ecNumber>
    </recommendedName>
    <alternativeName>
        <fullName evidence="12">Alpha-IPM isomerase</fullName>
        <shortName evidence="12">IPMI</shortName>
    </alternativeName>
    <alternativeName>
        <fullName evidence="12">Isopropylmalate isomerase</fullName>
    </alternativeName>
</protein>
<keyword evidence="4 12" id="KW-0432">Leucine biosynthesis</keyword>
<accession>A0ABU2YW23</accession>
<dbReference type="InterPro" id="IPR036008">
    <property type="entry name" value="Aconitase_4Fe-4S_dom"/>
</dbReference>
<evidence type="ECO:0000256" key="3">
    <source>
        <dbReference type="ARBA" id="ARBA00004729"/>
    </source>
</evidence>
<comment type="cofactor">
    <cofactor evidence="12">
        <name>[4Fe-4S] cluster</name>
        <dbReference type="ChEBI" id="CHEBI:49883"/>
    </cofactor>
    <text evidence="12">Binds 1 [4Fe-4S] cluster per subunit.</text>
</comment>
<keyword evidence="10 12" id="KW-0456">Lyase</keyword>
<evidence type="ECO:0000256" key="12">
    <source>
        <dbReference type="HAMAP-Rule" id="MF_01026"/>
    </source>
</evidence>
<gene>
    <name evidence="12 14" type="primary">leuC</name>
    <name evidence="14" type="ORF">RM704_13785</name>
</gene>
<evidence type="ECO:0000256" key="2">
    <source>
        <dbReference type="ARBA" id="ARBA00002695"/>
    </source>
</evidence>
<comment type="catalytic activity">
    <reaction evidence="1 12">
        <text>(2R,3S)-3-isopropylmalate = (2S)-2-isopropylmalate</text>
        <dbReference type="Rhea" id="RHEA:32287"/>
        <dbReference type="ChEBI" id="CHEBI:1178"/>
        <dbReference type="ChEBI" id="CHEBI:35121"/>
        <dbReference type="EC" id="4.2.1.33"/>
    </reaction>
</comment>
<dbReference type="PANTHER" id="PTHR43822:SF9">
    <property type="entry name" value="3-ISOPROPYLMALATE DEHYDRATASE"/>
    <property type="match status" value="1"/>
</dbReference>
<dbReference type="Proteomes" id="UP001180737">
    <property type="component" value="Unassembled WGS sequence"/>
</dbReference>
<evidence type="ECO:0000256" key="7">
    <source>
        <dbReference type="ARBA" id="ARBA00022723"/>
    </source>
</evidence>
<evidence type="ECO:0000259" key="13">
    <source>
        <dbReference type="Pfam" id="PF00330"/>
    </source>
</evidence>
<dbReference type="InterPro" id="IPR018136">
    <property type="entry name" value="Aconitase_4Fe-4S_BS"/>
</dbReference>
<feature type="binding site" evidence="12">
    <location>
        <position position="347"/>
    </location>
    <ligand>
        <name>[4Fe-4S] cluster</name>
        <dbReference type="ChEBI" id="CHEBI:49883"/>
    </ligand>
</feature>
<evidence type="ECO:0000256" key="11">
    <source>
        <dbReference type="ARBA" id="ARBA00023304"/>
    </source>
</evidence>
<organism evidence="14 15">
    <name type="scientific">Streptomyces gottesmaniae</name>
    <dbReference type="NCBI Taxonomy" id="3075518"/>
    <lineage>
        <taxon>Bacteria</taxon>
        <taxon>Bacillati</taxon>
        <taxon>Actinomycetota</taxon>
        <taxon>Actinomycetes</taxon>
        <taxon>Kitasatosporales</taxon>
        <taxon>Streptomycetaceae</taxon>
        <taxon>Streptomyces</taxon>
    </lineage>
</organism>
<name>A0ABU2YW23_9ACTN</name>
<evidence type="ECO:0000313" key="15">
    <source>
        <dbReference type="Proteomes" id="UP001180737"/>
    </source>
</evidence>
<dbReference type="PANTHER" id="PTHR43822">
    <property type="entry name" value="HOMOACONITASE, MITOCHONDRIAL-RELATED"/>
    <property type="match status" value="1"/>
</dbReference>
<dbReference type="GO" id="GO:0003861">
    <property type="term" value="F:3-isopropylmalate dehydratase activity"/>
    <property type="evidence" value="ECO:0007669"/>
    <property type="project" value="UniProtKB-EC"/>
</dbReference>
<dbReference type="InterPro" id="IPR004430">
    <property type="entry name" value="3-IsopropMal_deHydase_lsu"/>
</dbReference>
<comment type="pathway">
    <text evidence="3 12">Amino-acid biosynthesis; L-leucine biosynthesis; L-leucine from 3-methyl-2-oxobutanoate: step 2/4.</text>
</comment>
<dbReference type="PRINTS" id="PR00415">
    <property type="entry name" value="ACONITASE"/>
</dbReference>
<comment type="subunit">
    <text evidence="12">Heterodimer of LeuC and LeuD.</text>
</comment>
<dbReference type="SUPFAM" id="SSF53732">
    <property type="entry name" value="Aconitase iron-sulfur domain"/>
    <property type="match status" value="1"/>
</dbReference>
<keyword evidence="7 12" id="KW-0479">Metal-binding</keyword>
<dbReference type="RefSeq" id="WP_033531015.1">
    <property type="nucleotide sequence ID" value="NZ_JAVRFJ010000010.1"/>
</dbReference>
<dbReference type="NCBIfam" id="NF004016">
    <property type="entry name" value="PRK05478.1"/>
    <property type="match status" value="1"/>
</dbReference>
<keyword evidence="9 12" id="KW-0411">Iron-sulfur</keyword>
<feature type="binding site" evidence="12">
    <location>
        <position position="410"/>
    </location>
    <ligand>
        <name>[4Fe-4S] cluster</name>
        <dbReference type="ChEBI" id="CHEBI:49883"/>
    </ligand>
</feature>
<dbReference type="EC" id="4.2.1.33" evidence="12"/>
<dbReference type="HAMAP" id="MF_01026">
    <property type="entry name" value="LeuC_type1"/>
    <property type="match status" value="1"/>
</dbReference>
<feature type="binding site" evidence="12">
    <location>
        <position position="407"/>
    </location>
    <ligand>
        <name>[4Fe-4S] cluster</name>
        <dbReference type="ChEBI" id="CHEBI:49883"/>
    </ligand>
</feature>
<comment type="similarity">
    <text evidence="12">Belongs to the aconitase/IPM isomerase family. LeuC type 1 subfamily.</text>
</comment>
<dbReference type="EMBL" id="JAVRFJ010000010">
    <property type="protein sequence ID" value="MDT0568526.1"/>
    <property type="molecule type" value="Genomic_DNA"/>
</dbReference>
<evidence type="ECO:0000313" key="14">
    <source>
        <dbReference type="EMBL" id="MDT0568526.1"/>
    </source>
</evidence>